<accession>A0A8B7Z4P3</accession>
<dbReference type="Gene3D" id="1.20.1250.20">
    <property type="entry name" value="MFS general substrate transporter like domains"/>
    <property type="match status" value="1"/>
</dbReference>
<feature type="transmembrane region" description="Helical" evidence="9">
    <location>
        <begin position="64"/>
        <end position="88"/>
    </location>
</feature>
<reference evidence="11" key="1">
    <citation type="submission" date="2025-08" db="UniProtKB">
        <authorList>
            <consortium name="RefSeq"/>
        </authorList>
    </citation>
    <scope>IDENTIFICATION</scope>
</reference>
<evidence type="ECO:0000256" key="5">
    <source>
        <dbReference type="ARBA" id="ARBA00022847"/>
    </source>
</evidence>
<keyword evidence="4 9" id="KW-0812">Transmembrane</keyword>
<dbReference type="GeneID" id="110984581"/>
<dbReference type="GO" id="GO:0015293">
    <property type="term" value="F:symporter activity"/>
    <property type="evidence" value="ECO:0007669"/>
    <property type="project" value="UniProtKB-KW"/>
</dbReference>
<gene>
    <name evidence="11" type="primary">LOC110984581</name>
</gene>
<comment type="subcellular location">
    <subcellularLocation>
        <location evidence="1">Basolateral cell membrane</location>
        <topology evidence="1">Multi-pass membrane protein</topology>
    </subcellularLocation>
</comment>
<feature type="transmembrane region" description="Helical" evidence="9">
    <location>
        <begin position="186"/>
        <end position="205"/>
    </location>
</feature>
<organism evidence="10 11">
    <name type="scientific">Acanthaster planci</name>
    <name type="common">Crown-of-thorns starfish</name>
    <dbReference type="NCBI Taxonomy" id="133434"/>
    <lineage>
        <taxon>Eukaryota</taxon>
        <taxon>Metazoa</taxon>
        <taxon>Echinodermata</taxon>
        <taxon>Eleutherozoa</taxon>
        <taxon>Asterozoa</taxon>
        <taxon>Asteroidea</taxon>
        <taxon>Valvatacea</taxon>
        <taxon>Valvatida</taxon>
        <taxon>Acanthasteridae</taxon>
        <taxon>Acanthaster</taxon>
    </lineage>
</organism>
<keyword evidence="6 9" id="KW-1133">Transmembrane helix</keyword>
<proteinExistence type="predicted"/>
<dbReference type="SUPFAM" id="SSF103473">
    <property type="entry name" value="MFS general substrate transporter"/>
    <property type="match status" value="1"/>
</dbReference>
<evidence type="ECO:0000313" key="11">
    <source>
        <dbReference type="RefSeq" id="XP_022100604.1"/>
    </source>
</evidence>
<dbReference type="AlphaFoldDB" id="A0A8B7Z4P3"/>
<keyword evidence="2" id="KW-0813">Transport</keyword>
<feature type="transmembrane region" description="Helical" evidence="9">
    <location>
        <begin position="94"/>
        <end position="113"/>
    </location>
</feature>
<name>A0A8B7Z4P3_ACAPL</name>
<evidence type="ECO:0000256" key="1">
    <source>
        <dbReference type="ARBA" id="ARBA00004554"/>
    </source>
</evidence>
<dbReference type="Proteomes" id="UP000694845">
    <property type="component" value="Unplaced"/>
</dbReference>
<dbReference type="KEGG" id="aplc:110984581"/>
<dbReference type="PANTHER" id="PTHR23507:SF2">
    <property type="entry name" value="PROTON-COUPLED FOLATE TRANSPORTER"/>
    <property type="match status" value="1"/>
</dbReference>
<keyword evidence="10" id="KW-1185">Reference proteome</keyword>
<sequence>MASHLLALCMHTLAIFRNPSTGEWNGVLIVEAITFFAYTHLGVFFLAMLQIVMLGEPFCWSPILIGYFSAAKLTGIIIGMTVVAKILQTWFDDYGLIQIGLLSMFTSALIPVYARTDAGLFLVAVFGAFRLVPGPILTSSLSKLVKKSSMGSVFGLTSAVECLGAFLAPTIYGTIYQATVEDDPMFVFKLMAGLTAIPSALVLFLQCWKCTSGAANYNEVKEEKLLPTSTSKQ</sequence>
<keyword evidence="7 9" id="KW-0472">Membrane</keyword>
<dbReference type="GO" id="GO:0016323">
    <property type="term" value="C:basolateral plasma membrane"/>
    <property type="evidence" value="ECO:0007669"/>
    <property type="project" value="UniProtKB-SubCell"/>
</dbReference>
<evidence type="ECO:0000256" key="2">
    <source>
        <dbReference type="ARBA" id="ARBA00022448"/>
    </source>
</evidence>
<feature type="transmembrane region" description="Helical" evidence="9">
    <location>
        <begin position="120"/>
        <end position="141"/>
    </location>
</feature>
<dbReference type="OrthoDB" id="419734at2759"/>
<dbReference type="OMA" id="WFIFACF"/>
<protein>
    <submittedName>
        <fullName evidence="11">Solute carrier family 46 member 3-like isoform X1</fullName>
    </submittedName>
</protein>
<keyword evidence="5" id="KW-0769">Symport</keyword>
<evidence type="ECO:0000256" key="3">
    <source>
        <dbReference type="ARBA" id="ARBA00022475"/>
    </source>
</evidence>
<keyword evidence="3" id="KW-1003">Cell membrane</keyword>
<feature type="transmembrane region" description="Helical" evidence="9">
    <location>
        <begin position="153"/>
        <end position="174"/>
    </location>
</feature>
<evidence type="ECO:0000256" key="8">
    <source>
        <dbReference type="ARBA" id="ARBA00023180"/>
    </source>
</evidence>
<evidence type="ECO:0000256" key="9">
    <source>
        <dbReference type="SAM" id="Phobius"/>
    </source>
</evidence>
<keyword evidence="8" id="KW-0325">Glycoprotein</keyword>
<dbReference type="RefSeq" id="XP_022100604.1">
    <property type="nucleotide sequence ID" value="XM_022244912.1"/>
</dbReference>
<evidence type="ECO:0000313" key="10">
    <source>
        <dbReference type="Proteomes" id="UP000694845"/>
    </source>
</evidence>
<evidence type="ECO:0000256" key="7">
    <source>
        <dbReference type="ARBA" id="ARBA00023136"/>
    </source>
</evidence>
<dbReference type="InterPro" id="IPR036259">
    <property type="entry name" value="MFS_trans_sf"/>
</dbReference>
<evidence type="ECO:0000256" key="4">
    <source>
        <dbReference type="ARBA" id="ARBA00022692"/>
    </source>
</evidence>
<dbReference type="PANTHER" id="PTHR23507">
    <property type="entry name" value="ZGC:174356"/>
    <property type="match status" value="1"/>
</dbReference>
<evidence type="ECO:0000256" key="6">
    <source>
        <dbReference type="ARBA" id="ARBA00022989"/>
    </source>
</evidence>
<feature type="transmembrane region" description="Helical" evidence="9">
    <location>
        <begin position="32"/>
        <end position="52"/>
    </location>
</feature>